<organism evidence="9 10">
    <name type="scientific">Pseudohalioglobus lutimaris</name>
    <dbReference type="NCBI Taxonomy" id="1737061"/>
    <lineage>
        <taxon>Bacteria</taxon>
        <taxon>Pseudomonadati</taxon>
        <taxon>Pseudomonadota</taxon>
        <taxon>Gammaproteobacteria</taxon>
        <taxon>Cellvibrionales</taxon>
        <taxon>Halieaceae</taxon>
        <taxon>Pseudohalioglobus</taxon>
    </lineage>
</organism>
<evidence type="ECO:0000313" key="10">
    <source>
        <dbReference type="Proteomes" id="UP000235005"/>
    </source>
</evidence>
<evidence type="ECO:0000256" key="4">
    <source>
        <dbReference type="ARBA" id="ARBA00022840"/>
    </source>
</evidence>
<keyword evidence="10" id="KW-1185">Reference proteome</keyword>
<name>A0A2N5X2C8_9GAMM</name>
<keyword evidence="7" id="KW-0472">Membrane</keyword>
<dbReference type="RefSeq" id="WP_075999136.1">
    <property type="nucleotide sequence ID" value="NZ_PKUS01000012.1"/>
</dbReference>
<reference evidence="9 10" key="1">
    <citation type="submission" date="2018-01" db="EMBL/GenBank/DDBJ databases">
        <title>The draft genome sequence of Halioglobus lutimaris HF004.</title>
        <authorList>
            <person name="Du Z.-J."/>
            <person name="Shi M.-J."/>
        </authorList>
    </citation>
    <scope>NUCLEOTIDE SEQUENCE [LARGE SCALE GENOMIC DNA]</scope>
    <source>
        <strain evidence="9 10">HF004</strain>
    </source>
</reference>
<protein>
    <submittedName>
        <fullName evidence="9">Serine/threonine protein kinase</fullName>
    </submittedName>
</protein>
<dbReference type="AlphaFoldDB" id="A0A2N5X2C8"/>
<keyword evidence="3 9" id="KW-0418">Kinase</keyword>
<dbReference type="Gene3D" id="1.10.510.10">
    <property type="entry name" value="Transferase(Phosphotransferase) domain 1"/>
    <property type="match status" value="1"/>
</dbReference>
<dbReference type="PROSITE" id="PS00107">
    <property type="entry name" value="PROTEIN_KINASE_ATP"/>
    <property type="match status" value="1"/>
</dbReference>
<dbReference type="PROSITE" id="PS00108">
    <property type="entry name" value="PROTEIN_KINASE_ST"/>
    <property type="match status" value="1"/>
</dbReference>
<evidence type="ECO:0000256" key="6">
    <source>
        <dbReference type="SAM" id="MobiDB-lite"/>
    </source>
</evidence>
<dbReference type="Proteomes" id="UP000235005">
    <property type="component" value="Unassembled WGS sequence"/>
</dbReference>
<evidence type="ECO:0000256" key="7">
    <source>
        <dbReference type="SAM" id="Phobius"/>
    </source>
</evidence>
<dbReference type="InterPro" id="IPR011009">
    <property type="entry name" value="Kinase-like_dom_sf"/>
</dbReference>
<feature type="domain" description="Protein kinase" evidence="8">
    <location>
        <begin position="68"/>
        <end position="335"/>
    </location>
</feature>
<evidence type="ECO:0000259" key="8">
    <source>
        <dbReference type="PROSITE" id="PS50011"/>
    </source>
</evidence>
<dbReference type="InterPro" id="IPR000719">
    <property type="entry name" value="Prot_kinase_dom"/>
</dbReference>
<feature type="transmembrane region" description="Helical" evidence="7">
    <location>
        <begin position="344"/>
        <end position="367"/>
    </location>
</feature>
<dbReference type="GO" id="GO:0005524">
    <property type="term" value="F:ATP binding"/>
    <property type="evidence" value="ECO:0007669"/>
    <property type="project" value="UniProtKB-UniRule"/>
</dbReference>
<gene>
    <name evidence="9" type="ORF">C0039_11535</name>
</gene>
<dbReference type="EMBL" id="PKUS01000012">
    <property type="protein sequence ID" value="PLW68639.1"/>
    <property type="molecule type" value="Genomic_DNA"/>
</dbReference>
<feature type="binding site" evidence="5">
    <location>
        <position position="104"/>
    </location>
    <ligand>
        <name>ATP</name>
        <dbReference type="ChEBI" id="CHEBI:30616"/>
    </ligand>
</feature>
<comment type="caution">
    <text evidence="9">The sequence shown here is derived from an EMBL/GenBank/DDBJ whole genome shotgun (WGS) entry which is preliminary data.</text>
</comment>
<keyword evidence="1" id="KW-0808">Transferase</keyword>
<dbReference type="InterPro" id="IPR008271">
    <property type="entry name" value="Ser/Thr_kinase_AS"/>
</dbReference>
<evidence type="ECO:0000256" key="3">
    <source>
        <dbReference type="ARBA" id="ARBA00022777"/>
    </source>
</evidence>
<evidence type="ECO:0000313" key="9">
    <source>
        <dbReference type="EMBL" id="PLW68639.1"/>
    </source>
</evidence>
<dbReference type="InterPro" id="IPR017441">
    <property type="entry name" value="Protein_kinase_ATP_BS"/>
</dbReference>
<dbReference type="Pfam" id="PF00069">
    <property type="entry name" value="Pkinase"/>
    <property type="match status" value="1"/>
</dbReference>
<keyword evidence="4 5" id="KW-0067">ATP-binding</keyword>
<dbReference type="SUPFAM" id="SSF56112">
    <property type="entry name" value="Protein kinase-like (PK-like)"/>
    <property type="match status" value="1"/>
</dbReference>
<dbReference type="PANTHER" id="PTHR43289">
    <property type="entry name" value="MITOGEN-ACTIVATED PROTEIN KINASE KINASE KINASE 20-RELATED"/>
    <property type="match status" value="1"/>
</dbReference>
<keyword evidence="2 5" id="KW-0547">Nucleotide-binding</keyword>
<feature type="compositionally biased region" description="Low complexity" evidence="6">
    <location>
        <begin position="18"/>
        <end position="28"/>
    </location>
</feature>
<dbReference type="Gene3D" id="3.30.200.20">
    <property type="entry name" value="Phosphorylase Kinase, domain 1"/>
    <property type="match status" value="1"/>
</dbReference>
<dbReference type="OrthoDB" id="9801841at2"/>
<evidence type="ECO:0000256" key="5">
    <source>
        <dbReference type="PROSITE-ProRule" id="PRU10141"/>
    </source>
</evidence>
<sequence>MKIPPRSAHQAEDLTEGTVADTVVDPTPTSGPDTGEQATVADTLATPPVSPGDDVVDPVPGDIISGRYRLEHLLGEGGMGRVFLAVDQLYEREFKDRQSKVAIKFLGSRFASHGVARMALQRETRKSQQLSHPNVVHVLHFDQHLGQPYMIMEHIRGEPLDELIAGRARDGLPWDEAWPIIEGMAAGLSYIHGTDLVHSDFKPNNVFLTTDGAAKILDLGIARANESAQQGGQQTEFDASALGALTPAYASCEMFEGLPPGPEDDVYALACVSYELLTGKHPFANIESIKARAQGLKPARVAGLSGGRWAALEKGLAFNRADRLASVDAFAEGLSGERARRKMVLGGLAGVALAATLAAAGLGLLAMKAPDSEQVFLDSLVTAGSEPLTPEQELRVQRWLSQGDAYLEIAQAEFAAGDFASAHHILRVGADNAYSAYAGVLGLVDSPQAREGILAIIDTYAGWADTLASQGDEGGAAFATCEGLKIYPGHDDLSSLAQEMSLDC</sequence>
<dbReference type="PROSITE" id="PS50011">
    <property type="entry name" value="PROTEIN_KINASE_DOM"/>
    <property type="match status" value="1"/>
</dbReference>
<dbReference type="CDD" id="cd14014">
    <property type="entry name" value="STKc_PknB_like"/>
    <property type="match status" value="1"/>
</dbReference>
<evidence type="ECO:0000256" key="1">
    <source>
        <dbReference type="ARBA" id="ARBA00022679"/>
    </source>
</evidence>
<accession>A0A2N5X2C8</accession>
<feature type="region of interest" description="Disordered" evidence="6">
    <location>
        <begin position="1"/>
        <end position="38"/>
    </location>
</feature>
<evidence type="ECO:0000256" key="2">
    <source>
        <dbReference type="ARBA" id="ARBA00022741"/>
    </source>
</evidence>
<proteinExistence type="predicted"/>
<keyword evidence="9" id="KW-0723">Serine/threonine-protein kinase</keyword>
<keyword evidence="7" id="KW-1133">Transmembrane helix</keyword>
<keyword evidence="7" id="KW-0812">Transmembrane</keyword>
<dbReference type="GO" id="GO:0004674">
    <property type="term" value="F:protein serine/threonine kinase activity"/>
    <property type="evidence" value="ECO:0007669"/>
    <property type="project" value="UniProtKB-KW"/>
</dbReference>
<dbReference type="PANTHER" id="PTHR43289:SF6">
    <property type="entry name" value="SERINE_THREONINE-PROTEIN KINASE NEKL-3"/>
    <property type="match status" value="1"/>
</dbReference>